<accession>A0A1X7APE5</accession>
<organism evidence="3 4">
    <name type="scientific">Parendozoicomonas haliclonae</name>
    <dbReference type="NCBI Taxonomy" id="1960125"/>
    <lineage>
        <taxon>Bacteria</taxon>
        <taxon>Pseudomonadati</taxon>
        <taxon>Pseudomonadota</taxon>
        <taxon>Gammaproteobacteria</taxon>
        <taxon>Oceanospirillales</taxon>
        <taxon>Endozoicomonadaceae</taxon>
        <taxon>Parendozoicomonas</taxon>
    </lineage>
</organism>
<evidence type="ECO:0000313" key="3">
    <source>
        <dbReference type="EMBL" id="SMA49978.1"/>
    </source>
</evidence>
<evidence type="ECO:0000313" key="4">
    <source>
        <dbReference type="Proteomes" id="UP000196573"/>
    </source>
</evidence>
<dbReference type="Pfam" id="PF01230">
    <property type="entry name" value="HIT"/>
    <property type="match status" value="1"/>
</dbReference>
<evidence type="ECO:0000256" key="1">
    <source>
        <dbReference type="PROSITE-ProRule" id="PRU00464"/>
    </source>
</evidence>
<dbReference type="InterPro" id="IPR036265">
    <property type="entry name" value="HIT-like_sf"/>
</dbReference>
<dbReference type="EMBL" id="FWPT01000010">
    <property type="protein sequence ID" value="SMA49978.1"/>
    <property type="molecule type" value="Genomic_DNA"/>
</dbReference>
<feature type="domain" description="HIT" evidence="2">
    <location>
        <begin position="36"/>
        <end position="105"/>
    </location>
</feature>
<keyword evidence="4" id="KW-1185">Reference proteome</keyword>
<evidence type="ECO:0000259" key="2">
    <source>
        <dbReference type="PROSITE" id="PS51084"/>
    </source>
</evidence>
<comment type="caution">
    <text evidence="1">Lacks conserved residue(s) required for the propagation of feature annotation.</text>
</comment>
<dbReference type="Proteomes" id="UP000196573">
    <property type="component" value="Unassembled WGS sequence"/>
</dbReference>
<dbReference type="PROSITE" id="PS51084">
    <property type="entry name" value="HIT_2"/>
    <property type="match status" value="1"/>
</dbReference>
<dbReference type="PIRSF" id="PIRSF000714">
    <property type="entry name" value="HIT"/>
    <property type="match status" value="1"/>
</dbReference>
<dbReference type="AlphaFoldDB" id="A0A1X7APE5"/>
<dbReference type="InterPro" id="IPR011146">
    <property type="entry name" value="HIT-like"/>
</dbReference>
<dbReference type="InterPro" id="IPR026026">
    <property type="entry name" value="HIT_Hint"/>
</dbReference>
<dbReference type="RefSeq" id="WP_207626704.1">
    <property type="nucleotide sequence ID" value="NZ_CBCSCN010000005.1"/>
</dbReference>
<reference evidence="3 4" key="1">
    <citation type="submission" date="2017-03" db="EMBL/GenBank/DDBJ databases">
        <authorList>
            <person name="Afonso C.L."/>
            <person name="Miller P.J."/>
            <person name="Scott M.A."/>
            <person name="Spackman E."/>
            <person name="Goraichik I."/>
            <person name="Dimitrov K.M."/>
            <person name="Suarez D.L."/>
            <person name="Swayne D.E."/>
        </authorList>
    </citation>
    <scope>NUCLEOTIDE SEQUENCE [LARGE SCALE GENOMIC DNA]</scope>
    <source>
        <strain evidence="3">SB41UT1</strain>
    </source>
</reference>
<protein>
    <submittedName>
        <fullName evidence="3">HIT domain protein</fullName>
    </submittedName>
</protein>
<dbReference type="SUPFAM" id="SSF54197">
    <property type="entry name" value="HIT-like"/>
    <property type="match status" value="1"/>
</dbReference>
<dbReference type="GO" id="GO:0003824">
    <property type="term" value="F:catalytic activity"/>
    <property type="evidence" value="ECO:0007669"/>
    <property type="project" value="InterPro"/>
</dbReference>
<sequence length="150" mass="16873">MSGFQLDQRLAGDCIVIGDFPLSRMLLMNDSRYPWIILVPRVPGAEEVFQLTDSDQHQLLKESSYVAEKLKDVFSADKMNVAALGNIVRQLHMHIVVRRSGDDAWPGPVWGQGERVPYSAEQAAQVQQRLATVFTTWLKPVDEEFSGVES</sequence>
<gene>
    <name evidence="3" type="ORF">EHSB41UT_03769</name>
</gene>
<name>A0A1X7APE5_9GAMM</name>
<dbReference type="Gene3D" id="3.30.428.10">
    <property type="entry name" value="HIT-like"/>
    <property type="match status" value="1"/>
</dbReference>
<proteinExistence type="predicted"/>